<keyword evidence="1" id="KW-1133">Transmembrane helix</keyword>
<proteinExistence type="predicted"/>
<keyword evidence="1" id="KW-0472">Membrane</keyword>
<reference evidence="3" key="1">
    <citation type="journal article" date="2019" name="Int. J. Syst. Evol. Microbiol.">
        <title>The Global Catalogue of Microorganisms (GCM) 10K type strain sequencing project: providing services to taxonomists for standard genome sequencing and annotation.</title>
        <authorList>
            <consortium name="The Broad Institute Genomics Platform"/>
            <consortium name="The Broad Institute Genome Sequencing Center for Infectious Disease"/>
            <person name="Wu L."/>
            <person name="Ma J."/>
        </authorList>
    </citation>
    <scope>NUCLEOTIDE SEQUENCE [LARGE SCALE GENOMIC DNA]</scope>
    <source>
        <strain evidence="3">NBRC 112416</strain>
    </source>
</reference>
<name>A0ABQ5W1M5_9HYPH</name>
<accession>A0ABQ5W1M5</accession>
<sequence length="118" mass="12690">MSSVNGTKNPAGWRALLSRAIASAILIAIVGGGGLGVWNMTFSMGWYELEDAARASGVRNATTARTAIAEAYEMDPTLVVWCMGVMRWDRANVRGIGWLKVLAVPVMNVPCGKLYEEA</sequence>
<dbReference type="Proteomes" id="UP001156691">
    <property type="component" value="Unassembled WGS sequence"/>
</dbReference>
<protein>
    <submittedName>
        <fullName evidence="2">Uncharacterized protein</fullName>
    </submittedName>
</protein>
<comment type="caution">
    <text evidence="2">The sequence shown here is derived from an EMBL/GenBank/DDBJ whole genome shotgun (WGS) entry which is preliminary data.</text>
</comment>
<gene>
    <name evidence="2" type="ORF">GCM10010862_10070</name>
</gene>
<dbReference type="RefSeq" id="WP_284339197.1">
    <property type="nucleotide sequence ID" value="NZ_BSNS01000006.1"/>
</dbReference>
<evidence type="ECO:0000313" key="3">
    <source>
        <dbReference type="Proteomes" id="UP001156691"/>
    </source>
</evidence>
<evidence type="ECO:0000256" key="1">
    <source>
        <dbReference type="SAM" id="Phobius"/>
    </source>
</evidence>
<keyword evidence="3" id="KW-1185">Reference proteome</keyword>
<organism evidence="2 3">
    <name type="scientific">Devosia nitrariae</name>
    <dbReference type="NCBI Taxonomy" id="2071872"/>
    <lineage>
        <taxon>Bacteria</taxon>
        <taxon>Pseudomonadati</taxon>
        <taxon>Pseudomonadota</taxon>
        <taxon>Alphaproteobacteria</taxon>
        <taxon>Hyphomicrobiales</taxon>
        <taxon>Devosiaceae</taxon>
        <taxon>Devosia</taxon>
    </lineage>
</organism>
<evidence type="ECO:0000313" key="2">
    <source>
        <dbReference type="EMBL" id="GLQ53748.1"/>
    </source>
</evidence>
<feature type="transmembrane region" description="Helical" evidence="1">
    <location>
        <begin position="20"/>
        <end position="38"/>
    </location>
</feature>
<keyword evidence="1" id="KW-0812">Transmembrane</keyword>
<dbReference type="EMBL" id="BSNS01000006">
    <property type="protein sequence ID" value="GLQ53748.1"/>
    <property type="molecule type" value="Genomic_DNA"/>
</dbReference>